<name>A0A2K8UJ01_9GAMM</name>
<evidence type="ECO:0000313" key="1">
    <source>
        <dbReference type="EMBL" id="AUB85554.1"/>
    </source>
</evidence>
<dbReference type="RefSeq" id="WP_100923175.1">
    <property type="nucleotide sequence ID" value="NZ_CP020372.1"/>
</dbReference>
<keyword evidence="2" id="KW-1185">Reference proteome</keyword>
<dbReference type="AlphaFoldDB" id="A0A2K8UJ01"/>
<dbReference type="OrthoDB" id="9180414at2"/>
<reference evidence="1 2" key="1">
    <citation type="submission" date="2017-03" db="EMBL/GenBank/DDBJ databases">
        <title>Complete genome sequence of Candidatus 'Thiodictyon syntrophicum' sp. nov. strain Cad16T, a photolithoautotroph purple sulfur bacterium isolated from an alpine meromictic lake.</title>
        <authorList>
            <person name="Luedin S.M."/>
            <person name="Pothier J.F."/>
            <person name="Danza F."/>
            <person name="Storelli N."/>
            <person name="Wittwer M."/>
            <person name="Tonolla M."/>
        </authorList>
    </citation>
    <scope>NUCLEOTIDE SEQUENCE [LARGE SCALE GENOMIC DNA]</scope>
    <source>
        <strain evidence="1 2">Cad16T</strain>
        <plasmid evidence="2">Plasmid pts485</plasmid>
    </source>
</reference>
<keyword evidence="1" id="KW-0614">Plasmid</keyword>
<gene>
    <name evidence="1" type="ORF">THSYN_32090</name>
</gene>
<dbReference type="Gene3D" id="3.40.140.10">
    <property type="entry name" value="Cytidine Deaminase, domain 2"/>
    <property type="match status" value="1"/>
</dbReference>
<evidence type="ECO:0008006" key="3">
    <source>
        <dbReference type="Google" id="ProtNLM"/>
    </source>
</evidence>
<accession>A0A2K8UJ01</accession>
<geneLocation type="plasmid" evidence="2">
    <name>pts485</name>
</geneLocation>
<evidence type="ECO:0000313" key="2">
    <source>
        <dbReference type="Proteomes" id="UP000232638"/>
    </source>
</evidence>
<dbReference type="Proteomes" id="UP000232638">
    <property type="component" value="Plasmid pTs485"/>
</dbReference>
<protein>
    <recommendedName>
        <fullName evidence="3">JAB domain-containing protein</fullName>
    </recommendedName>
</protein>
<sequence>MTTRITIEDHVVPQLLTSAIEAYEIEHRFHRNGRAQIAVETYGLLWGYVLPARNDRDLCIICNMATVETSAIRHEDWVMPNPESLIMKRDFFQSYWPNIELVGTFHSHPYSGQRDVIGIRGWRASDTDKNHWPWFHENLSPELPAMAHLIVTIAALERRGWARPQRLPLGEADTGFVLSSGYRKLWIKAYASEKIDEETYECSENTFLDIPALLQRFG</sequence>
<dbReference type="KEGG" id="tsy:THSYN_32090"/>
<proteinExistence type="predicted"/>
<organism evidence="1 2">
    <name type="scientific">Candidatus Thiodictyon syntrophicum</name>
    <dbReference type="NCBI Taxonomy" id="1166950"/>
    <lineage>
        <taxon>Bacteria</taxon>
        <taxon>Pseudomonadati</taxon>
        <taxon>Pseudomonadota</taxon>
        <taxon>Gammaproteobacteria</taxon>
        <taxon>Chromatiales</taxon>
        <taxon>Chromatiaceae</taxon>
        <taxon>Thiodictyon</taxon>
    </lineage>
</organism>
<dbReference type="EMBL" id="CP020372">
    <property type="protein sequence ID" value="AUB85554.1"/>
    <property type="molecule type" value="Genomic_DNA"/>
</dbReference>